<comment type="caution">
    <text evidence="1">The sequence shown here is derived from an EMBL/GenBank/DDBJ whole genome shotgun (WGS) entry which is preliminary data.</text>
</comment>
<accession>A0ABN9R6D0</accession>
<name>A0ABN9R6D0_9DINO</name>
<keyword evidence="2" id="KW-1185">Reference proteome</keyword>
<sequence length="380" mass="40189">MARGGRGGASRGIVVRHGAACATLATVDEAAELMSALLVRQAQRVLGAAAEVVATLGEATLAKGLQASGRSRSGARRGAKWMAGGAGTRKFEGKQNELNTIVDDTIEDGGNAYIEKEVHDTLPCVDGPLRADDCQVDGKRNEVEGITNPITMKANEKVEVNIGKVDGRRKVLEDIGNPVAMKTIGCEVIEATLEAQQGSVNLCLSICATLQEDKLQDKFKDDAGTRTIEGKQEDLDTIANVTLEGGGQAGVEALFEEREGMPKEQEGVNHATMVAYQAEVGEGASEEKTENAVHGVLDGAEREGIVNPITMKVGDRVRITKGQNAGGGGSVLSAGDTIVRVRLDGAGAGRHGVAYEPRDNVEMEAEELRRAVRTLRQPRR</sequence>
<dbReference type="EMBL" id="CAUYUJ010005335">
    <property type="protein sequence ID" value="CAK0813263.1"/>
    <property type="molecule type" value="Genomic_DNA"/>
</dbReference>
<proteinExistence type="predicted"/>
<reference evidence="1" key="1">
    <citation type="submission" date="2023-10" db="EMBL/GenBank/DDBJ databases">
        <authorList>
            <person name="Chen Y."/>
            <person name="Shah S."/>
            <person name="Dougan E. K."/>
            <person name="Thang M."/>
            <person name="Chan C."/>
        </authorList>
    </citation>
    <scope>NUCLEOTIDE SEQUENCE [LARGE SCALE GENOMIC DNA]</scope>
</reference>
<gene>
    <name evidence="1" type="ORF">PCOR1329_LOCUS17264</name>
</gene>
<evidence type="ECO:0000313" key="2">
    <source>
        <dbReference type="Proteomes" id="UP001189429"/>
    </source>
</evidence>
<dbReference type="Proteomes" id="UP001189429">
    <property type="component" value="Unassembled WGS sequence"/>
</dbReference>
<organism evidence="1 2">
    <name type="scientific">Prorocentrum cordatum</name>
    <dbReference type="NCBI Taxonomy" id="2364126"/>
    <lineage>
        <taxon>Eukaryota</taxon>
        <taxon>Sar</taxon>
        <taxon>Alveolata</taxon>
        <taxon>Dinophyceae</taxon>
        <taxon>Prorocentrales</taxon>
        <taxon>Prorocentraceae</taxon>
        <taxon>Prorocentrum</taxon>
    </lineage>
</organism>
<protein>
    <submittedName>
        <fullName evidence="1">Uncharacterized protein</fullName>
    </submittedName>
</protein>
<evidence type="ECO:0000313" key="1">
    <source>
        <dbReference type="EMBL" id="CAK0813263.1"/>
    </source>
</evidence>